<dbReference type="PANTHER" id="PTHR30535:SF34">
    <property type="entry name" value="MOLYBDATE-BINDING PROTEIN MOLA"/>
    <property type="match status" value="1"/>
</dbReference>
<reference evidence="7 8" key="1">
    <citation type="submission" date="2016-10" db="EMBL/GenBank/DDBJ databases">
        <authorList>
            <person name="de Groot N.N."/>
        </authorList>
    </citation>
    <scope>NUCLEOTIDE SEQUENCE [LARGE SCALE GENOMIC DNA]</scope>
    <source>
        <strain evidence="7 8">DSM 2784</strain>
    </source>
</reference>
<feature type="domain" description="Fe/B12 periplasmic-binding" evidence="6">
    <location>
        <begin position="72"/>
        <end position="320"/>
    </location>
</feature>
<evidence type="ECO:0000313" key="8">
    <source>
        <dbReference type="Proteomes" id="UP000199208"/>
    </source>
</evidence>
<accession>A0A1G5RYD0</accession>
<protein>
    <submittedName>
        <fullName evidence="7">Iron complex transport system substrate-binding protein</fullName>
    </submittedName>
</protein>
<dbReference type="InterPro" id="IPR050902">
    <property type="entry name" value="ABC_Transporter_SBP"/>
</dbReference>
<feature type="compositionally biased region" description="Low complexity" evidence="4">
    <location>
        <begin position="27"/>
        <end position="48"/>
    </location>
</feature>
<name>A0A1G5RYD0_9FIRM</name>
<dbReference type="PROSITE" id="PS50983">
    <property type="entry name" value="FE_B12_PBP"/>
    <property type="match status" value="1"/>
</dbReference>
<organism evidence="7 8">
    <name type="scientific">Acidaminobacter hydrogenoformans DSM 2784</name>
    <dbReference type="NCBI Taxonomy" id="1120920"/>
    <lineage>
        <taxon>Bacteria</taxon>
        <taxon>Bacillati</taxon>
        <taxon>Bacillota</taxon>
        <taxon>Clostridia</taxon>
        <taxon>Peptostreptococcales</taxon>
        <taxon>Acidaminobacteraceae</taxon>
        <taxon>Acidaminobacter</taxon>
    </lineage>
</organism>
<proteinExistence type="inferred from homology"/>
<evidence type="ECO:0000259" key="6">
    <source>
        <dbReference type="PROSITE" id="PS50983"/>
    </source>
</evidence>
<comment type="similarity">
    <text evidence="1">Belongs to the bacterial solute-binding protein 8 family.</text>
</comment>
<keyword evidence="2 5" id="KW-0732">Signal</keyword>
<dbReference type="RefSeq" id="WP_092590397.1">
    <property type="nucleotide sequence ID" value="NZ_FMWL01000006.1"/>
</dbReference>
<dbReference type="Pfam" id="PF01497">
    <property type="entry name" value="Peripla_BP_2"/>
    <property type="match status" value="1"/>
</dbReference>
<keyword evidence="8" id="KW-1185">Reference proteome</keyword>
<dbReference type="EMBL" id="FMWL01000006">
    <property type="protein sequence ID" value="SCZ79155.1"/>
    <property type="molecule type" value="Genomic_DNA"/>
</dbReference>
<dbReference type="InterPro" id="IPR002491">
    <property type="entry name" value="ABC_transptr_periplasmic_BD"/>
</dbReference>
<dbReference type="OrthoDB" id="9816357at2"/>
<dbReference type="PROSITE" id="PS51257">
    <property type="entry name" value="PROKAR_LIPOPROTEIN"/>
    <property type="match status" value="1"/>
</dbReference>
<sequence length="321" mass="34684">MFKKKFMSLLVMLMLVLTLAACQSPGTEAPAAETPETETPAEAPADETATIYPLEVTDASGKTVTLEQEPEKVISLSPAATEIVYAIGAGEKLVGRTDYCKYPAEVADVVSVGAITEPNIETIASLEPDLILVSNMFTDDVRIKLESLGYKVLDLSSHDTFEGVYNAIAQTGNVLNRQDQANAIVEDMKATIAEVEEKVAGVESKTVYYVVGYGESGDYTAGAGTFIDQMLTMAGGANVANDMEGWKYSIEKLVEKDPEYVICSLYNDDKAGIESTNGYKELTAVKEGRLVEIDNNLIDLQGPRLAEGLLELAKIMHPELF</sequence>
<evidence type="ECO:0000313" key="7">
    <source>
        <dbReference type="EMBL" id="SCZ79155.1"/>
    </source>
</evidence>
<keyword evidence="3" id="KW-0175">Coiled coil</keyword>
<dbReference type="GO" id="GO:0071281">
    <property type="term" value="P:cellular response to iron ion"/>
    <property type="evidence" value="ECO:0007669"/>
    <property type="project" value="TreeGrafter"/>
</dbReference>
<dbReference type="PANTHER" id="PTHR30535">
    <property type="entry name" value="VITAMIN B12-BINDING PROTEIN"/>
    <property type="match status" value="1"/>
</dbReference>
<feature type="chain" id="PRO_5038704224" evidence="5">
    <location>
        <begin position="21"/>
        <end position="321"/>
    </location>
</feature>
<dbReference type="Proteomes" id="UP000199208">
    <property type="component" value="Unassembled WGS sequence"/>
</dbReference>
<dbReference type="STRING" id="1120920.SAMN03080599_01620"/>
<evidence type="ECO:0000256" key="4">
    <source>
        <dbReference type="SAM" id="MobiDB-lite"/>
    </source>
</evidence>
<dbReference type="Gene3D" id="3.40.50.1980">
    <property type="entry name" value="Nitrogenase molybdenum iron protein domain"/>
    <property type="match status" value="2"/>
</dbReference>
<feature type="signal peptide" evidence="5">
    <location>
        <begin position="1"/>
        <end position="20"/>
    </location>
</feature>
<dbReference type="SUPFAM" id="SSF53807">
    <property type="entry name" value="Helical backbone' metal receptor"/>
    <property type="match status" value="1"/>
</dbReference>
<feature type="region of interest" description="Disordered" evidence="4">
    <location>
        <begin position="26"/>
        <end position="48"/>
    </location>
</feature>
<evidence type="ECO:0000256" key="1">
    <source>
        <dbReference type="ARBA" id="ARBA00008814"/>
    </source>
</evidence>
<evidence type="ECO:0000256" key="5">
    <source>
        <dbReference type="SAM" id="SignalP"/>
    </source>
</evidence>
<evidence type="ECO:0000256" key="3">
    <source>
        <dbReference type="SAM" id="Coils"/>
    </source>
</evidence>
<dbReference type="CDD" id="cd01143">
    <property type="entry name" value="YvrC"/>
    <property type="match status" value="1"/>
</dbReference>
<dbReference type="NCBIfam" id="NF038402">
    <property type="entry name" value="TroA_like"/>
    <property type="match status" value="1"/>
</dbReference>
<gene>
    <name evidence="7" type="ORF">SAMN03080599_01620</name>
</gene>
<evidence type="ECO:0000256" key="2">
    <source>
        <dbReference type="ARBA" id="ARBA00022729"/>
    </source>
</evidence>
<dbReference type="AlphaFoldDB" id="A0A1G5RYD0"/>
<feature type="coiled-coil region" evidence="3">
    <location>
        <begin position="178"/>
        <end position="205"/>
    </location>
</feature>
<dbReference type="InterPro" id="IPR054828">
    <property type="entry name" value="Vit_B12_bind_prot"/>
</dbReference>